<proteinExistence type="inferred from homology"/>
<keyword evidence="3 5" id="KW-0687">Ribonucleoprotein</keyword>
<dbReference type="Proteomes" id="UP000822862">
    <property type="component" value="Chromosome"/>
</dbReference>
<dbReference type="InterPro" id="IPR036049">
    <property type="entry name" value="Ribosomal_uL29_sf"/>
</dbReference>
<dbReference type="InterPro" id="IPR001854">
    <property type="entry name" value="Ribosomal_uL29"/>
</dbReference>
<dbReference type="SUPFAM" id="SSF46561">
    <property type="entry name" value="Ribosomal protein L29 (L29p)"/>
    <property type="match status" value="1"/>
</dbReference>
<dbReference type="NCBIfam" id="TIGR00012">
    <property type="entry name" value="L29"/>
    <property type="match status" value="1"/>
</dbReference>
<feature type="coiled-coil region" evidence="6">
    <location>
        <begin position="12"/>
        <end position="39"/>
    </location>
</feature>
<evidence type="ECO:0000256" key="4">
    <source>
        <dbReference type="ARBA" id="ARBA00035204"/>
    </source>
</evidence>
<evidence type="ECO:0000256" key="6">
    <source>
        <dbReference type="SAM" id="Coils"/>
    </source>
</evidence>
<keyword evidence="6" id="KW-0175">Coiled coil</keyword>
<dbReference type="RefSeq" id="WP_194845556.1">
    <property type="nucleotide sequence ID" value="NZ_CP075585.1"/>
</dbReference>
<evidence type="ECO:0000256" key="1">
    <source>
        <dbReference type="ARBA" id="ARBA00009254"/>
    </source>
</evidence>
<evidence type="ECO:0000313" key="7">
    <source>
        <dbReference type="EMBL" id="QZA58312.1"/>
    </source>
</evidence>
<organism evidence="7 8">
    <name type="scientific">Candidatus Rhabdochlamydia porcellionis</name>
    <dbReference type="NCBI Taxonomy" id="225148"/>
    <lineage>
        <taxon>Bacteria</taxon>
        <taxon>Pseudomonadati</taxon>
        <taxon>Chlamydiota</taxon>
        <taxon>Chlamydiia</taxon>
        <taxon>Parachlamydiales</taxon>
        <taxon>Candidatus Rhabdochlamydiaceae</taxon>
        <taxon>Candidatus Rhabdochlamydia</taxon>
    </lineage>
</organism>
<protein>
    <recommendedName>
        <fullName evidence="4 5">Large ribosomal subunit protein uL29</fullName>
    </recommendedName>
</protein>
<evidence type="ECO:0000256" key="5">
    <source>
        <dbReference type="HAMAP-Rule" id="MF_00374"/>
    </source>
</evidence>
<evidence type="ECO:0000256" key="3">
    <source>
        <dbReference type="ARBA" id="ARBA00023274"/>
    </source>
</evidence>
<comment type="similarity">
    <text evidence="1 5">Belongs to the universal ribosomal protein uL29 family.</text>
</comment>
<keyword evidence="8" id="KW-1185">Reference proteome</keyword>
<dbReference type="Gene3D" id="1.10.287.310">
    <property type="match status" value="1"/>
</dbReference>
<evidence type="ECO:0000256" key="2">
    <source>
        <dbReference type="ARBA" id="ARBA00022980"/>
    </source>
</evidence>
<name>A0ABX8Z2H2_9BACT</name>
<accession>A0ABX8Z2H2</accession>
<keyword evidence="2 5" id="KW-0689">Ribosomal protein</keyword>
<dbReference type="HAMAP" id="MF_00374">
    <property type="entry name" value="Ribosomal_uL29"/>
    <property type="match status" value="1"/>
</dbReference>
<gene>
    <name evidence="5" type="primary">rpmC</name>
    <name evidence="7" type="ORF">RHAB15C_0000184</name>
</gene>
<dbReference type="Pfam" id="PF00831">
    <property type="entry name" value="Ribosomal_L29"/>
    <property type="match status" value="1"/>
</dbReference>
<dbReference type="EMBL" id="CP075585">
    <property type="protein sequence ID" value="QZA58312.1"/>
    <property type="molecule type" value="Genomic_DNA"/>
</dbReference>
<sequence length="64" mass="7687">MPKAKELRDQSREELQALYADLSKEIFELRNELKTTRKLEKPHLIRLKKRDKARVLTILQEKKA</sequence>
<reference evidence="7 8" key="2">
    <citation type="submission" date="2021-05" db="EMBL/GenBank/DDBJ databases">
        <title>Ecology and evolution of chlamydial symbionts of arthropods.</title>
        <authorList>
            <person name="Halter T."/>
            <person name="Sixt B.S."/>
            <person name="Toenshoff E.R."/>
            <person name="Koestlbacher S."/>
            <person name="Schulz F."/>
            <person name="Kostanjsek R."/>
            <person name="Collingro A."/>
            <person name="Hendrickx F."/>
            <person name="Horn M."/>
        </authorList>
    </citation>
    <scope>NUCLEOTIDE SEQUENCE [LARGE SCALE GENOMIC DNA]</scope>
    <source>
        <strain evidence="7 8">15C</strain>
    </source>
</reference>
<evidence type="ECO:0000313" key="8">
    <source>
        <dbReference type="Proteomes" id="UP000822862"/>
    </source>
</evidence>
<reference evidence="7 8" key="1">
    <citation type="submission" date="2020-01" db="EMBL/GenBank/DDBJ databases">
        <authorList>
            <person name="Sixt B."/>
            <person name="Schulz F."/>
            <person name="Kostanjsek R."/>
            <person name="Koestlbacher S."/>
            <person name="Collingro A."/>
            <person name="Toenshoff E."/>
            <person name="Horn M."/>
        </authorList>
    </citation>
    <scope>NUCLEOTIDE SEQUENCE [LARGE SCALE GENOMIC DNA]</scope>
    <source>
        <strain evidence="7 8">15C</strain>
    </source>
</reference>